<organism evidence="1 2">
    <name type="scientific">Cohnella ginsengisoli</name>
    <dbReference type="NCBI Taxonomy" id="425004"/>
    <lineage>
        <taxon>Bacteria</taxon>
        <taxon>Bacillati</taxon>
        <taxon>Bacillota</taxon>
        <taxon>Bacilli</taxon>
        <taxon>Bacillales</taxon>
        <taxon>Paenibacillaceae</taxon>
        <taxon>Cohnella</taxon>
    </lineage>
</organism>
<evidence type="ECO:0000313" key="1">
    <source>
        <dbReference type="EMBL" id="MDG0791484.1"/>
    </source>
</evidence>
<gene>
    <name evidence="1" type="ORF">OMP38_11860</name>
</gene>
<sequence>MSHGSKAQREKRIDDYLDLYNYAVSLKDEEWQKTILAELSAPAYDERTELRMQQRDELISYFNDVNQTLIFLYRKLQSESEQASREQLWEQIWTLKRIRVEIGKKMRAFKEALSS</sequence>
<accession>A0A9X4KH89</accession>
<dbReference type="EMBL" id="JAPDHZ010000003">
    <property type="protein sequence ID" value="MDG0791484.1"/>
    <property type="molecule type" value="Genomic_DNA"/>
</dbReference>
<dbReference type="RefSeq" id="WP_277565362.1">
    <property type="nucleotide sequence ID" value="NZ_JAPDHZ010000003.1"/>
</dbReference>
<proteinExistence type="predicted"/>
<dbReference type="AlphaFoldDB" id="A0A9X4KH89"/>
<dbReference type="Proteomes" id="UP001153387">
    <property type="component" value="Unassembled WGS sequence"/>
</dbReference>
<evidence type="ECO:0000313" key="2">
    <source>
        <dbReference type="Proteomes" id="UP001153387"/>
    </source>
</evidence>
<name>A0A9X4KH89_9BACL</name>
<reference evidence="1 2" key="1">
    <citation type="submission" date="2022-10" db="EMBL/GenBank/DDBJ databases">
        <title>Comparative genomic analysis of Cohnella hashimotonis sp. nov., isolated from the International Space Station.</title>
        <authorList>
            <person name="Simpson A."/>
            <person name="Venkateswaran K."/>
        </authorList>
    </citation>
    <scope>NUCLEOTIDE SEQUENCE [LARGE SCALE GENOMIC DNA]</scope>
    <source>
        <strain evidence="1 2">DSM 18997</strain>
    </source>
</reference>
<keyword evidence="2" id="KW-1185">Reference proteome</keyword>
<comment type="caution">
    <text evidence="1">The sequence shown here is derived from an EMBL/GenBank/DDBJ whole genome shotgun (WGS) entry which is preliminary data.</text>
</comment>
<protein>
    <submittedName>
        <fullName evidence="1">Uncharacterized protein</fullName>
    </submittedName>
</protein>